<gene>
    <name evidence="10" type="primary">aroE_2</name>
    <name evidence="7" type="synonym">aroE</name>
    <name evidence="10" type="ORF">WGH24286_00368</name>
</gene>
<comment type="pathway">
    <text evidence="1 7">Metabolic intermediate biosynthesis; chorismate biosynthesis; chorismate from D-erythrose 4-phosphate and phosphoenolpyruvate: step 4/7.</text>
</comment>
<keyword evidence="11" id="KW-1185">Reference proteome</keyword>
<feature type="binding site" evidence="7">
    <location>
        <position position="214"/>
    </location>
    <ligand>
        <name>shikimate</name>
        <dbReference type="ChEBI" id="CHEBI:36208"/>
    </ligand>
</feature>
<dbReference type="NCBIfam" id="TIGR00507">
    <property type="entry name" value="aroE"/>
    <property type="match status" value="1"/>
</dbReference>
<keyword evidence="5 7" id="KW-0560">Oxidoreductase</keyword>
<accession>A0ABM8Z9C1</accession>
<feature type="binding site" evidence="7">
    <location>
        <position position="242"/>
    </location>
    <ligand>
        <name>shikimate</name>
        <dbReference type="ChEBI" id="CHEBI:36208"/>
    </ligand>
</feature>
<feature type="domain" description="Shikimate dehydrogenase substrate binding N-terminal" evidence="8">
    <location>
        <begin position="6"/>
        <end position="88"/>
    </location>
</feature>
<keyword evidence="4 7" id="KW-0521">NADP</keyword>
<comment type="similarity">
    <text evidence="7">Belongs to the shikimate dehydrogenase family.</text>
</comment>
<dbReference type="GO" id="GO:0004764">
    <property type="term" value="F:shikimate 3-dehydrogenase (NADP+) activity"/>
    <property type="evidence" value="ECO:0007669"/>
    <property type="project" value="UniProtKB-EC"/>
</dbReference>
<comment type="caution">
    <text evidence="10">The sequence shown here is derived from an EMBL/GenBank/DDBJ whole genome shotgun (WGS) entry which is preliminary data.</text>
</comment>
<dbReference type="EMBL" id="CAKKNT010000003">
    <property type="protein sequence ID" value="CAH0417952.1"/>
    <property type="molecule type" value="Genomic_DNA"/>
</dbReference>
<feature type="binding site" evidence="7">
    <location>
        <position position="235"/>
    </location>
    <ligand>
        <name>NADP(+)</name>
        <dbReference type="ChEBI" id="CHEBI:58349"/>
    </ligand>
</feature>
<evidence type="ECO:0000313" key="10">
    <source>
        <dbReference type="EMBL" id="CAH0417952.1"/>
    </source>
</evidence>
<evidence type="ECO:0000256" key="5">
    <source>
        <dbReference type="ARBA" id="ARBA00023002"/>
    </source>
</evidence>
<comment type="subunit">
    <text evidence="7">Homodimer.</text>
</comment>
<evidence type="ECO:0000313" key="11">
    <source>
        <dbReference type="Proteomes" id="UP000789719"/>
    </source>
</evidence>
<reference evidence="10 11" key="1">
    <citation type="submission" date="2021-11" db="EMBL/GenBank/DDBJ databases">
        <authorList>
            <person name="Depoorter E."/>
        </authorList>
    </citation>
    <scope>NUCLEOTIDE SEQUENCE [LARGE SCALE GENOMIC DNA]</scope>
    <source>
        <strain evidence="10 11">LMG 24286</strain>
    </source>
</reference>
<feature type="active site" description="Proton acceptor" evidence="7">
    <location>
        <position position="65"/>
    </location>
</feature>
<dbReference type="InterPro" id="IPR011342">
    <property type="entry name" value="Shikimate_DH"/>
</dbReference>
<evidence type="ECO:0000259" key="8">
    <source>
        <dbReference type="Pfam" id="PF08501"/>
    </source>
</evidence>
<dbReference type="PANTHER" id="PTHR21089">
    <property type="entry name" value="SHIKIMATE DEHYDROGENASE"/>
    <property type="match status" value="1"/>
</dbReference>
<evidence type="ECO:0000256" key="3">
    <source>
        <dbReference type="ARBA" id="ARBA00022605"/>
    </source>
</evidence>
<dbReference type="HAMAP" id="MF_00222">
    <property type="entry name" value="Shikimate_DH_AroE"/>
    <property type="match status" value="1"/>
</dbReference>
<feature type="binding site" evidence="7">
    <location>
        <position position="61"/>
    </location>
    <ligand>
        <name>shikimate</name>
        <dbReference type="ChEBI" id="CHEBI:36208"/>
    </ligand>
</feature>
<feature type="binding site" evidence="7">
    <location>
        <position position="86"/>
    </location>
    <ligand>
        <name>shikimate</name>
        <dbReference type="ChEBI" id="CHEBI:36208"/>
    </ligand>
</feature>
<evidence type="ECO:0000256" key="1">
    <source>
        <dbReference type="ARBA" id="ARBA00004871"/>
    </source>
</evidence>
<evidence type="ECO:0000256" key="4">
    <source>
        <dbReference type="ARBA" id="ARBA00022857"/>
    </source>
</evidence>
<dbReference type="InterPro" id="IPR036291">
    <property type="entry name" value="NAD(P)-bd_dom_sf"/>
</dbReference>
<dbReference type="Gene3D" id="3.40.50.10860">
    <property type="entry name" value="Leucine Dehydrogenase, chain A, domain 1"/>
    <property type="match status" value="1"/>
</dbReference>
<feature type="binding site" evidence="7">
    <location>
        <position position="212"/>
    </location>
    <ligand>
        <name>NADP(+)</name>
        <dbReference type="ChEBI" id="CHEBI:58349"/>
    </ligand>
</feature>
<dbReference type="EC" id="1.1.1.25" evidence="2 7"/>
<dbReference type="SUPFAM" id="SSF51735">
    <property type="entry name" value="NAD(P)-binding Rossmann-fold domains"/>
    <property type="match status" value="1"/>
</dbReference>
<dbReference type="Pfam" id="PF18317">
    <property type="entry name" value="SDH_C"/>
    <property type="match status" value="1"/>
</dbReference>
<dbReference type="PANTHER" id="PTHR21089:SF1">
    <property type="entry name" value="BIFUNCTIONAL 3-DEHYDROQUINATE DEHYDRATASE_SHIKIMATE DEHYDROGENASE, CHLOROPLASTIC"/>
    <property type="match status" value="1"/>
</dbReference>
<dbReference type="InterPro" id="IPR046346">
    <property type="entry name" value="Aminoacid_DH-like_N_sf"/>
</dbReference>
<dbReference type="RefSeq" id="WP_230098061.1">
    <property type="nucleotide sequence ID" value="NZ_CAKKNT010000003.1"/>
</dbReference>
<evidence type="ECO:0000256" key="2">
    <source>
        <dbReference type="ARBA" id="ARBA00012962"/>
    </source>
</evidence>
<dbReference type="Pfam" id="PF08501">
    <property type="entry name" value="Shikimate_dh_N"/>
    <property type="match status" value="1"/>
</dbReference>
<dbReference type="InterPro" id="IPR022893">
    <property type="entry name" value="Shikimate_DH_fam"/>
</dbReference>
<dbReference type="Gene3D" id="3.40.50.720">
    <property type="entry name" value="NAD(P)-binding Rossmann-like Domain"/>
    <property type="match status" value="1"/>
</dbReference>
<evidence type="ECO:0000256" key="7">
    <source>
        <dbReference type="HAMAP-Rule" id="MF_00222"/>
    </source>
</evidence>
<proteinExistence type="inferred from homology"/>
<dbReference type="InterPro" id="IPR013708">
    <property type="entry name" value="Shikimate_DH-bd_N"/>
</dbReference>
<feature type="binding site" evidence="7">
    <location>
        <begin position="121"/>
        <end position="125"/>
    </location>
    <ligand>
        <name>NADP(+)</name>
        <dbReference type="ChEBI" id="CHEBI:58349"/>
    </ligand>
</feature>
<keyword evidence="6 7" id="KW-0057">Aromatic amino acid biosynthesis</keyword>
<dbReference type="PROSITE" id="PS51257">
    <property type="entry name" value="PROKAR_LIPOPROTEIN"/>
    <property type="match status" value="1"/>
</dbReference>
<dbReference type="SUPFAM" id="SSF53223">
    <property type="entry name" value="Aminoacid dehydrogenase-like, N-terminal domain"/>
    <property type="match status" value="1"/>
</dbReference>
<dbReference type="InterPro" id="IPR041121">
    <property type="entry name" value="SDH_C"/>
</dbReference>
<dbReference type="Proteomes" id="UP000789719">
    <property type="component" value="Unassembled WGS sequence"/>
</dbReference>
<comment type="function">
    <text evidence="7">Involved in the biosynthesis of the chorismate, which leads to the biosynthesis of aromatic amino acids. Catalyzes the reversible NADPH linked reduction of 3-dehydroshikimate (DHSA) to yield shikimate (SA).</text>
</comment>
<sequence length="266" mass="28401">MQKYGLIGDPISHSKSPAIQNAALQACQIKGEYRLLNTPGEELAQIVARLRADNVQGFNVTTPFKQAIIPFLAGLDQSAAQIQAVNTVKNVAGKWIGYSTDGAGFWQSITVTPGMQVALLGAGGAVKAIISARPANVELVVFNHVSPHFTQHKVELQQLFGIELQPLPALTPKLGALDMLINATSVGLTDDLSILTQAEVAQLPAKAVVVDLIYRTQETLLMTYARQTGHQVIGGLPMLVNQGALSFEIWQQQVTPIASMTAALAD</sequence>
<protein>
    <recommendedName>
        <fullName evidence="2 7">Shikimate dehydrogenase (NADP(+))</fullName>
        <shortName evidence="7">SDH</shortName>
        <ecNumber evidence="2 7">1.1.1.25</ecNumber>
    </recommendedName>
</protein>
<feature type="binding site" evidence="7">
    <location>
        <begin position="14"/>
        <end position="16"/>
    </location>
    <ligand>
        <name>shikimate</name>
        <dbReference type="ChEBI" id="CHEBI:36208"/>
    </ligand>
</feature>
<evidence type="ECO:0000259" key="9">
    <source>
        <dbReference type="Pfam" id="PF18317"/>
    </source>
</evidence>
<keyword evidence="3 7" id="KW-0028">Amino-acid biosynthesis</keyword>
<organism evidence="10 11">
    <name type="scientific">Periweissella ghanensis</name>
    <dbReference type="NCBI Taxonomy" id="467997"/>
    <lineage>
        <taxon>Bacteria</taxon>
        <taxon>Bacillati</taxon>
        <taxon>Bacillota</taxon>
        <taxon>Bacilli</taxon>
        <taxon>Lactobacillales</taxon>
        <taxon>Lactobacillaceae</taxon>
        <taxon>Periweissella</taxon>
    </lineage>
</organism>
<evidence type="ECO:0000256" key="6">
    <source>
        <dbReference type="ARBA" id="ARBA00023141"/>
    </source>
</evidence>
<name>A0ABM8Z9C1_9LACO</name>
<comment type="catalytic activity">
    <reaction evidence="7">
        <text>shikimate + NADP(+) = 3-dehydroshikimate + NADPH + H(+)</text>
        <dbReference type="Rhea" id="RHEA:17737"/>
        <dbReference type="ChEBI" id="CHEBI:15378"/>
        <dbReference type="ChEBI" id="CHEBI:16630"/>
        <dbReference type="ChEBI" id="CHEBI:36208"/>
        <dbReference type="ChEBI" id="CHEBI:57783"/>
        <dbReference type="ChEBI" id="CHEBI:58349"/>
        <dbReference type="EC" id="1.1.1.25"/>
    </reaction>
</comment>
<comment type="caution">
    <text evidence="7">Lacks conserved residue(s) required for the propagation of feature annotation.</text>
</comment>
<dbReference type="CDD" id="cd01065">
    <property type="entry name" value="NAD_bind_Shikimate_DH"/>
    <property type="match status" value="1"/>
</dbReference>
<feature type="binding site" evidence="7">
    <location>
        <position position="101"/>
    </location>
    <ligand>
        <name>shikimate</name>
        <dbReference type="ChEBI" id="CHEBI:36208"/>
    </ligand>
</feature>
<feature type="domain" description="SDH C-terminal" evidence="9">
    <location>
        <begin position="235"/>
        <end position="264"/>
    </location>
</feature>